<gene>
    <name evidence="1" type="ORF">PR048_029521</name>
</gene>
<sequence length="79" mass="9409">MIRRITRSATPMPRRPWNHQTNALAFQPVVKLDLQANVCYARPNFNFQSNWCLKNELVEFLVTRCRDILEMMQNSSHFI</sequence>
<organism evidence="1 2">
    <name type="scientific">Dryococelus australis</name>
    <dbReference type="NCBI Taxonomy" id="614101"/>
    <lineage>
        <taxon>Eukaryota</taxon>
        <taxon>Metazoa</taxon>
        <taxon>Ecdysozoa</taxon>
        <taxon>Arthropoda</taxon>
        <taxon>Hexapoda</taxon>
        <taxon>Insecta</taxon>
        <taxon>Pterygota</taxon>
        <taxon>Neoptera</taxon>
        <taxon>Polyneoptera</taxon>
        <taxon>Phasmatodea</taxon>
        <taxon>Verophasmatodea</taxon>
        <taxon>Anareolatae</taxon>
        <taxon>Phasmatidae</taxon>
        <taxon>Eurycanthinae</taxon>
        <taxon>Dryococelus</taxon>
    </lineage>
</organism>
<keyword evidence="2" id="KW-1185">Reference proteome</keyword>
<proteinExistence type="predicted"/>
<protein>
    <submittedName>
        <fullName evidence="1">Uncharacterized protein</fullName>
    </submittedName>
</protein>
<reference evidence="1 2" key="1">
    <citation type="submission" date="2023-02" db="EMBL/GenBank/DDBJ databases">
        <title>LHISI_Scaffold_Assembly.</title>
        <authorList>
            <person name="Stuart O.P."/>
            <person name="Cleave R."/>
            <person name="Magrath M.J.L."/>
            <person name="Mikheyev A.S."/>
        </authorList>
    </citation>
    <scope>NUCLEOTIDE SEQUENCE [LARGE SCALE GENOMIC DNA]</scope>
    <source>
        <strain evidence="1">Daus_M_001</strain>
        <tissue evidence="1">Leg muscle</tissue>
    </source>
</reference>
<comment type="caution">
    <text evidence="1">The sequence shown here is derived from an EMBL/GenBank/DDBJ whole genome shotgun (WGS) entry which is preliminary data.</text>
</comment>
<accession>A0ABQ9GDY9</accession>
<dbReference type="EMBL" id="JARBHB010000013">
    <property type="protein sequence ID" value="KAJ8870498.1"/>
    <property type="molecule type" value="Genomic_DNA"/>
</dbReference>
<evidence type="ECO:0000313" key="2">
    <source>
        <dbReference type="Proteomes" id="UP001159363"/>
    </source>
</evidence>
<name>A0ABQ9GDY9_9NEOP</name>
<dbReference type="Proteomes" id="UP001159363">
    <property type="component" value="Chromosome 12"/>
</dbReference>
<evidence type="ECO:0000313" key="1">
    <source>
        <dbReference type="EMBL" id="KAJ8870498.1"/>
    </source>
</evidence>